<evidence type="ECO:0000256" key="1">
    <source>
        <dbReference type="SAM" id="MobiDB-lite"/>
    </source>
</evidence>
<dbReference type="PANTHER" id="PTHR21963:SF1">
    <property type="entry name" value="SPERM-ASSOCIATED ANTIGEN 17"/>
    <property type="match status" value="1"/>
</dbReference>
<protein>
    <recommendedName>
        <fullName evidence="3">Sperm-associated antigen 17</fullName>
    </recommendedName>
</protein>
<evidence type="ECO:0000313" key="2">
    <source>
        <dbReference type="EMBL" id="JAS08787.1"/>
    </source>
</evidence>
<feature type="region of interest" description="Disordered" evidence="1">
    <location>
        <begin position="155"/>
        <end position="194"/>
    </location>
</feature>
<accession>A0A1B6C5M9</accession>
<dbReference type="GO" id="GO:1990716">
    <property type="term" value="C:axonemal central apparatus"/>
    <property type="evidence" value="ECO:0007669"/>
    <property type="project" value="TreeGrafter"/>
</dbReference>
<dbReference type="InterPro" id="IPR026173">
    <property type="entry name" value="SPAG17"/>
</dbReference>
<feature type="compositionally biased region" description="Basic and acidic residues" evidence="1">
    <location>
        <begin position="159"/>
        <end position="169"/>
    </location>
</feature>
<organism evidence="2">
    <name type="scientific">Clastoptera arizonana</name>
    <name type="common">Arizona spittle bug</name>
    <dbReference type="NCBI Taxonomy" id="38151"/>
    <lineage>
        <taxon>Eukaryota</taxon>
        <taxon>Metazoa</taxon>
        <taxon>Ecdysozoa</taxon>
        <taxon>Arthropoda</taxon>
        <taxon>Hexapoda</taxon>
        <taxon>Insecta</taxon>
        <taxon>Pterygota</taxon>
        <taxon>Neoptera</taxon>
        <taxon>Paraneoptera</taxon>
        <taxon>Hemiptera</taxon>
        <taxon>Auchenorrhyncha</taxon>
        <taxon>Cercopoidea</taxon>
        <taxon>Clastopteridae</taxon>
        <taxon>Clastoptera</taxon>
    </lineage>
</organism>
<dbReference type="GO" id="GO:0005576">
    <property type="term" value="C:extracellular region"/>
    <property type="evidence" value="ECO:0007669"/>
    <property type="project" value="GOC"/>
</dbReference>
<dbReference type="EMBL" id="GEDC01028511">
    <property type="protein sequence ID" value="JAS08787.1"/>
    <property type="molecule type" value="Transcribed_RNA"/>
</dbReference>
<reference evidence="2" key="1">
    <citation type="submission" date="2015-12" db="EMBL/GenBank/DDBJ databases">
        <title>De novo transcriptome assembly of four potential Pierce s Disease insect vectors from Arizona vineyards.</title>
        <authorList>
            <person name="Tassone E.E."/>
        </authorList>
    </citation>
    <scope>NUCLEOTIDE SEQUENCE</scope>
</reference>
<proteinExistence type="predicted"/>
<feature type="region of interest" description="Disordered" evidence="1">
    <location>
        <begin position="1159"/>
        <end position="1196"/>
    </location>
</feature>
<dbReference type="GO" id="GO:0003351">
    <property type="term" value="P:epithelial cilium movement involved in extracellular fluid movement"/>
    <property type="evidence" value="ECO:0007669"/>
    <property type="project" value="TreeGrafter"/>
</dbReference>
<feature type="compositionally biased region" description="Basic and acidic residues" evidence="1">
    <location>
        <begin position="179"/>
        <end position="189"/>
    </location>
</feature>
<dbReference type="GO" id="GO:1904158">
    <property type="term" value="P:axonemal central apparatus assembly"/>
    <property type="evidence" value="ECO:0007669"/>
    <property type="project" value="TreeGrafter"/>
</dbReference>
<feature type="region of interest" description="Disordered" evidence="1">
    <location>
        <begin position="79"/>
        <end position="99"/>
    </location>
</feature>
<dbReference type="PANTHER" id="PTHR21963">
    <property type="entry name" value="PF6"/>
    <property type="match status" value="1"/>
</dbReference>
<gene>
    <name evidence="2" type="ORF">g.15958</name>
</gene>
<sequence length="1585" mass="185391">MATNKTQPNITTQEFSINIKDDINDSVWNCIVVTTVEKTHSDSEFISLFQDEAKKNLRPVIKGITFESIIHGIKKENVNRKSSNKSKKSDKSKSSYQETNKTTFLTEYEEIVTLILQGLKKGHIPPELLAKLIKKQILFLKQCNLTENAVLPSSPVQNNKEEVKLTDKKKSNRNKSKEKKPDRTKEAKKVVTSINDHPSDGPNLYVVLSGFYDPNLLIEMVKIDIPLKAIIAIDSRHQEIKDEFSTILENTTVNDKPKQENKAKTEKIKIFWENLNSVLDSPENEVLSKDLATVTFAPFHGLEINMQKKDKLKIAYDEMSLVMYKIYDYYKEYQLYINSMKKVHITSEEMFSLENATLYNHLVNLVPIECSTVEIIVYCMLEQVLTWIDNNQTSSNERYINLNLDGKEVKYTNLSVTEDLTTHNTSFKKRCNKPSESQDFVLENTCRPLNNERSLEMFEGKIQSNQCDINFIKTCAHPILIDSCDSIKKMIFHSNPPDLNLDDVLVKMFSRSAITLLWDKYPKHLPNNQKMFNYHLQNFKKSCENFYFDSDYLFKIYFHQMLLQRMMSYYYTNMAENFDGKINEEFFIDKIYNNVLSNKNINNNKTEFEKNINNNKTKENEVDKNFIHKISNIGFKTLYERNEQRKENLTLLKSFLECSELRNLYEDIILTECLQNDKVNDMLFIKELSPKIFTQTVYKIYGEFSEVSYTYFPLTDCFVLWFHNNLDSNHVNNEQIQYELNTFIGFRHFYHFILFKDNKQMDLISNEFKDFKIIVNQAKVTLRKSINGNEQIINNLPTKLECCYDLGPSKINFKESVTNFFSPRGHHVMLKKSKYKKQPTLLFLKIEYFNNVLKFHQCLPINEIQPKIYFTTYNDIIIAAEVKMLFTKTEKSMKNPSGEERVLLEDSGLSVVLPTGLQIELVRTNNELGPFYIRQKYLHRSSSLADEDYRCYFKNGCVIIYRLDKTVDVLFNNSTIVKCKNLTYSKHTSFNKYSAEIFQKGKEKKTKGKIDKTRIKSIKKTKYRTTNKEIDQSLRNEEKNKLSNSIMSNTVSLLLNMESYVISALGECITINGNSENKDDYYTMRIAFDPINEEFYTYRADGTSCLNKHGTLVVNYPDGTRITTSCEDNIQNVPHLNNDYSSLKKNILNVINEEFNGSKQSECSLKSEKERGIIGDNETNENGNKENNTSNNNDKELNQYFVDNSEPGITNLDESFEMIFMDSSFEHEHFASIHFKNSLNQTIIQVPGEITIQIDNNNNNVDVMVSTNTHLMIQESEITFNSLFDRPTRSSLECTTIITLSTNEERLNNSNKIHSFFCKTIDSGGNVFLIDTNGETKMFYRCIQELEMLYPQDHLKTHLLSDRFFVMNRDLSGYEMMQKDSKDVQNFYNDPTSQHSYQVLKNTNFYKFIQQKAILQTRSDKFLMKLNKVLPKKLKRKDLSEPKLFKRLWFPEEFRHVFHSNDIIINQTYYKSVMNNKYNAFELNSFTQIKKVKVDLQKHFNNGLEKYILKCNDKCIEYEKHLAQEPRTEVQVLKSQELLLRVLQNPDLSLDSGLKCELSEEEIKHLFDKIKNKLFFLKKCINTSK</sequence>
<evidence type="ECO:0008006" key="3">
    <source>
        <dbReference type="Google" id="ProtNLM"/>
    </source>
</evidence>
<name>A0A1B6C5M9_9HEMI</name>
<feature type="compositionally biased region" description="Low complexity" evidence="1">
    <location>
        <begin position="1175"/>
        <end position="1192"/>
    </location>
</feature>